<dbReference type="InterPro" id="IPR050538">
    <property type="entry name" value="MAP_kinase_kinase_kinase"/>
</dbReference>
<evidence type="ECO:0000256" key="2">
    <source>
        <dbReference type="ARBA" id="ARBA00022679"/>
    </source>
</evidence>
<gene>
    <name evidence="7" type="ORF">H0E87_004275</name>
</gene>
<dbReference type="SMART" id="SM00220">
    <property type="entry name" value="S_TKc"/>
    <property type="match status" value="1"/>
</dbReference>
<accession>A0A8T2ZEJ6</accession>
<evidence type="ECO:0000256" key="1">
    <source>
        <dbReference type="ARBA" id="ARBA00006529"/>
    </source>
</evidence>
<keyword evidence="3" id="KW-0547">Nucleotide-binding</keyword>
<comment type="caution">
    <text evidence="7">The sequence shown here is derived from an EMBL/GenBank/DDBJ whole genome shotgun (WGS) entry which is preliminary data.</text>
</comment>
<evidence type="ECO:0000313" key="8">
    <source>
        <dbReference type="Proteomes" id="UP000807159"/>
    </source>
</evidence>
<keyword evidence="4" id="KW-0418">Kinase</keyword>
<dbReference type="EMBL" id="JACEGQ020000002">
    <property type="protein sequence ID" value="KAH8515768.1"/>
    <property type="molecule type" value="Genomic_DNA"/>
</dbReference>
<dbReference type="PROSITE" id="PS50011">
    <property type="entry name" value="PROTEIN_KINASE_DOM"/>
    <property type="match status" value="1"/>
</dbReference>
<dbReference type="Proteomes" id="UP000807159">
    <property type="component" value="Chromosome 2"/>
</dbReference>
<dbReference type="GO" id="GO:0005524">
    <property type="term" value="F:ATP binding"/>
    <property type="evidence" value="ECO:0007669"/>
    <property type="project" value="UniProtKB-KW"/>
</dbReference>
<evidence type="ECO:0000259" key="6">
    <source>
        <dbReference type="PROSITE" id="PS50011"/>
    </source>
</evidence>
<reference evidence="7" key="1">
    <citation type="journal article" date="2021" name="J. Hered.">
        <title>Genome Assembly of Salicaceae Populus deltoides (Eastern Cottonwood) I-69 Based on Nanopore Sequencing and Hi-C Technologies.</title>
        <authorList>
            <person name="Bai S."/>
            <person name="Wu H."/>
            <person name="Zhang J."/>
            <person name="Pan Z."/>
            <person name="Zhao W."/>
            <person name="Li Z."/>
            <person name="Tong C."/>
        </authorList>
    </citation>
    <scope>NUCLEOTIDE SEQUENCE</scope>
    <source>
        <tissue evidence="7">Leaf</tissue>
    </source>
</reference>
<dbReference type="PANTHER" id="PTHR48016:SF11">
    <property type="entry name" value="PROTEIN KINASE DOMAIN-CONTAINING PROTEIN"/>
    <property type="match status" value="1"/>
</dbReference>
<keyword evidence="2" id="KW-0808">Transferase</keyword>
<dbReference type="PANTHER" id="PTHR48016">
    <property type="entry name" value="MAP KINASE KINASE KINASE SSK2-RELATED-RELATED"/>
    <property type="match status" value="1"/>
</dbReference>
<dbReference type="Gene3D" id="1.10.510.10">
    <property type="entry name" value="Transferase(Phosphotransferase) domain 1"/>
    <property type="match status" value="1"/>
</dbReference>
<keyword evidence="5" id="KW-0067">ATP-binding</keyword>
<dbReference type="Pfam" id="PF00069">
    <property type="entry name" value="Pkinase"/>
    <property type="match status" value="1"/>
</dbReference>
<name>A0A8T2ZEJ6_POPDE</name>
<evidence type="ECO:0000313" key="7">
    <source>
        <dbReference type="EMBL" id="KAH8515768.1"/>
    </source>
</evidence>
<dbReference type="GO" id="GO:0004709">
    <property type="term" value="F:MAP kinase kinase kinase activity"/>
    <property type="evidence" value="ECO:0007669"/>
    <property type="project" value="TreeGrafter"/>
</dbReference>
<organism evidence="7 8">
    <name type="scientific">Populus deltoides</name>
    <name type="common">Eastern poplar</name>
    <name type="synonym">Eastern cottonwood</name>
    <dbReference type="NCBI Taxonomy" id="3696"/>
    <lineage>
        <taxon>Eukaryota</taxon>
        <taxon>Viridiplantae</taxon>
        <taxon>Streptophyta</taxon>
        <taxon>Embryophyta</taxon>
        <taxon>Tracheophyta</taxon>
        <taxon>Spermatophyta</taxon>
        <taxon>Magnoliopsida</taxon>
        <taxon>eudicotyledons</taxon>
        <taxon>Gunneridae</taxon>
        <taxon>Pentapetalae</taxon>
        <taxon>rosids</taxon>
        <taxon>fabids</taxon>
        <taxon>Malpighiales</taxon>
        <taxon>Salicaceae</taxon>
        <taxon>Saliceae</taxon>
        <taxon>Populus</taxon>
    </lineage>
</organism>
<dbReference type="InterPro" id="IPR000719">
    <property type="entry name" value="Prot_kinase_dom"/>
</dbReference>
<dbReference type="GO" id="GO:0005737">
    <property type="term" value="C:cytoplasm"/>
    <property type="evidence" value="ECO:0007669"/>
    <property type="project" value="TreeGrafter"/>
</dbReference>
<dbReference type="AlphaFoldDB" id="A0A8T2ZEJ6"/>
<keyword evidence="8" id="KW-1185">Reference proteome</keyword>
<evidence type="ECO:0000256" key="5">
    <source>
        <dbReference type="ARBA" id="ARBA00022840"/>
    </source>
</evidence>
<comment type="similarity">
    <text evidence="1">Belongs to the protein kinase superfamily. STE Ser/Thr protein kinase family. MAP kinase kinase kinase subfamily.</text>
</comment>
<dbReference type="InterPro" id="IPR011009">
    <property type="entry name" value="Kinase-like_dom_sf"/>
</dbReference>
<evidence type="ECO:0000256" key="4">
    <source>
        <dbReference type="ARBA" id="ARBA00022777"/>
    </source>
</evidence>
<proteinExistence type="inferred from homology"/>
<feature type="domain" description="Protein kinase" evidence="6">
    <location>
        <begin position="1"/>
        <end position="231"/>
    </location>
</feature>
<protein>
    <recommendedName>
        <fullName evidence="6">Protein kinase domain-containing protein</fullName>
    </recommendedName>
</protein>
<evidence type="ECO:0000256" key="3">
    <source>
        <dbReference type="ARBA" id="ARBA00022741"/>
    </source>
</evidence>
<dbReference type="SUPFAM" id="SSF56112">
    <property type="entry name" value="Protein kinase-like (PK-like)"/>
    <property type="match status" value="1"/>
</dbReference>
<sequence length="286" mass="32183">MCGMKEVRVISDDQNSNECLKQLNQEIALLSELSHPNIVQYYGSKLGVDNLSVYLEFVSGGSFHKLLSEYGPFSETLIQNYTKQILSGLAYLHGRKTMHRDIKGANILVGPNREIELADFGMARHVRKCLLDGTRGTLSCHVFFLYVHNLNIFPHPSLGCTILEMATSKPPWSQYEGVAAIFKIAQSKNSPEIPSHPSEDAQSFVKLCLQRDPSVRPTASQLLPPPLHRKLKTGKIASSDFVDNPFPCLTWRYPPPANDAVKSMPTAVHHEVQAQWPFLRWYLHIC</sequence>